<accession>A0A2H0KAS5</accession>
<reference evidence="2 3" key="1">
    <citation type="submission" date="2017-09" db="EMBL/GenBank/DDBJ databases">
        <title>Depth-based differentiation of microbial function through sediment-hosted aquifers and enrichment of novel symbionts in the deep terrestrial subsurface.</title>
        <authorList>
            <person name="Probst A.J."/>
            <person name="Ladd B."/>
            <person name="Jarett J.K."/>
            <person name="Geller-Mcgrath D.E."/>
            <person name="Sieber C.M."/>
            <person name="Emerson J.B."/>
            <person name="Anantharaman K."/>
            <person name="Thomas B.C."/>
            <person name="Malmstrom R."/>
            <person name="Stieglmeier M."/>
            <person name="Klingl A."/>
            <person name="Woyke T."/>
            <person name="Ryan C.M."/>
            <person name="Banfield J.F."/>
        </authorList>
    </citation>
    <scope>NUCLEOTIDE SEQUENCE [LARGE SCALE GENOMIC DNA]</scope>
    <source>
        <strain evidence="2">CG11_big_fil_rev_8_21_14_0_20_46_11</strain>
    </source>
</reference>
<protein>
    <recommendedName>
        <fullName evidence="4">PrgI family protein</fullName>
    </recommendedName>
</protein>
<dbReference type="AlphaFoldDB" id="A0A2H0KAS5"/>
<name>A0A2H0KAS5_9BACT</name>
<sequence>MRFQVPQFINIEDTIFGPFTIKQFVYMVGGAGMTYIAWHFLPFWASLFIIVPVVTLALSLAFVKPNGKPFIFTLQAAVVYALSNRLYLWKRVPRKATSAKQMSDELQGGATVPTLSESKLKDLTWALDINQNVKGRK</sequence>
<keyword evidence="1" id="KW-0812">Transmembrane</keyword>
<evidence type="ECO:0000313" key="3">
    <source>
        <dbReference type="Proteomes" id="UP000229342"/>
    </source>
</evidence>
<gene>
    <name evidence="2" type="ORF">COV91_04695</name>
</gene>
<dbReference type="InterPro" id="IPR024414">
    <property type="entry name" value="Uncharacterised_PrgI"/>
</dbReference>
<dbReference type="Pfam" id="PF12666">
    <property type="entry name" value="PrgI"/>
    <property type="match status" value="1"/>
</dbReference>
<keyword evidence="1" id="KW-1133">Transmembrane helix</keyword>
<evidence type="ECO:0000256" key="1">
    <source>
        <dbReference type="SAM" id="Phobius"/>
    </source>
</evidence>
<organism evidence="2 3">
    <name type="scientific">Candidatus Taylorbacteria bacterium CG11_big_fil_rev_8_21_14_0_20_46_11</name>
    <dbReference type="NCBI Taxonomy" id="1975025"/>
    <lineage>
        <taxon>Bacteria</taxon>
        <taxon>Candidatus Tayloriibacteriota</taxon>
    </lineage>
</organism>
<evidence type="ECO:0000313" key="2">
    <source>
        <dbReference type="EMBL" id="PIQ68325.1"/>
    </source>
</evidence>
<keyword evidence="1" id="KW-0472">Membrane</keyword>
<dbReference type="EMBL" id="PCVG01000061">
    <property type="protein sequence ID" value="PIQ68325.1"/>
    <property type="molecule type" value="Genomic_DNA"/>
</dbReference>
<feature type="transmembrane region" description="Helical" evidence="1">
    <location>
        <begin position="69"/>
        <end position="88"/>
    </location>
</feature>
<dbReference type="Proteomes" id="UP000229342">
    <property type="component" value="Unassembled WGS sequence"/>
</dbReference>
<evidence type="ECO:0008006" key="4">
    <source>
        <dbReference type="Google" id="ProtNLM"/>
    </source>
</evidence>
<comment type="caution">
    <text evidence="2">The sequence shown here is derived from an EMBL/GenBank/DDBJ whole genome shotgun (WGS) entry which is preliminary data.</text>
</comment>
<feature type="transmembrane region" description="Helical" evidence="1">
    <location>
        <begin position="43"/>
        <end position="63"/>
    </location>
</feature>
<proteinExistence type="predicted"/>